<organism evidence="1 2">
    <name type="scientific">Algoriphagus aquatilis</name>
    <dbReference type="NCBI Taxonomy" id="490186"/>
    <lineage>
        <taxon>Bacteria</taxon>
        <taxon>Pseudomonadati</taxon>
        <taxon>Bacteroidota</taxon>
        <taxon>Cytophagia</taxon>
        <taxon>Cytophagales</taxon>
        <taxon>Cyclobacteriaceae</taxon>
        <taxon>Algoriphagus</taxon>
    </lineage>
</organism>
<protein>
    <submittedName>
        <fullName evidence="1">Uncharacterized protein</fullName>
    </submittedName>
</protein>
<dbReference type="Proteomes" id="UP001596163">
    <property type="component" value="Unassembled WGS sequence"/>
</dbReference>
<name>A0ABW0BYB4_9BACT</name>
<sequence length="83" mass="9637">MSDLEFDLLDELYFVQGFGYLQESLGWEDVVLMETLTSLYKKAMIKCLSGPDEERFDQVDIFKEGKELYFLATKKGLMAHNTL</sequence>
<accession>A0ABW0BYB4</accession>
<evidence type="ECO:0000313" key="1">
    <source>
        <dbReference type="EMBL" id="MFC5192029.1"/>
    </source>
</evidence>
<reference evidence="2" key="1">
    <citation type="journal article" date="2019" name="Int. J. Syst. Evol. Microbiol.">
        <title>The Global Catalogue of Microorganisms (GCM) 10K type strain sequencing project: providing services to taxonomists for standard genome sequencing and annotation.</title>
        <authorList>
            <consortium name="The Broad Institute Genomics Platform"/>
            <consortium name="The Broad Institute Genome Sequencing Center for Infectious Disease"/>
            <person name="Wu L."/>
            <person name="Ma J."/>
        </authorList>
    </citation>
    <scope>NUCLEOTIDE SEQUENCE [LARGE SCALE GENOMIC DNA]</scope>
    <source>
        <strain evidence="2">CGMCC 1.7030</strain>
    </source>
</reference>
<dbReference type="EMBL" id="JBHSKS010000006">
    <property type="protein sequence ID" value="MFC5192029.1"/>
    <property type="molecule type" value="Genomic_DNA"/>
</dbReference>
<evidence type="ECO:0000313" key="2">
    <source>
        <dbReference type="Proteomes" id="UP001596163"/>
    </source>
</evidence>
<proteinExistence type="predicted"/>
<dbReference type="RefSeq" id="WP_377914641.1">
    <property type="nucleotide sequence ID" value="NZ_JBHSKS010000006.1"/>
</dbReference>
<keyword evidence="2" id="KW-1185">Reference proteome</keyword>
<gene>
    <name evidence="1" type="ORF">ACFPIK_09635</name>
</gene>
<comment type="caution">
    <text evidence="1">The sequence shown here is derived from an EMBL/GenBank/DDBJ whole genome shotgun (WGS) entry which is preliminary data.</text>
</comment>